<evidence type="ECO:0000313" key="2">
    <source>
        <dbReference type="EMBL" id="QTA79431.1"/>
    </source>
</evidence>
<dbReference type="KEGG" id="dli:dnl_17010"/>
<protein>
    <submittedName>
        <fullName evidence="2">Histidine kinase/HSP90-like domain-containing protein</fullName>
    </submittedName>
</protein>
<dbReference type="GO" id="GO:0016301">
    <property type="term" value="F:kinase activity"/>
    <property type="evidence" value="ECO:0007669"/>
    <property type="project" value="UniProtKB-KW"/>
</dbReference>
<keyword evidence="2" id="KW-0808">Transferase</keyword>
<dbReference type="Proteomes" id="UP000663720">
    <property type="component" value="Chromosome"/>
</dbReference>
<sequence>MISMQENRTKIGKDVIESLTLGMYEDPRIVYREYIQNAADQIDIAVDEGRFSNRTDGKIEIEICQSEKTISIYDNATGVPESKVFDTLKSIAQGIKNREKHKGFRGIGRLGGLAYCDKLIFETSYPGESTKSILTWDANKLKRIINDRNNNEEASSVIDAITDLKIIEEETDKRYFIVKMSNVSNKTLLNKENILNYLEMVAPVPYSKGFLFKDKIYTFAENIGQDIDEYNIYLNHDQIFKSYTTRIYEGENNNKKGIDEIHDLEFIEERDNNNDLIYWGWHSISNFSKQIPKINRGRGIRLRKANIQIGMDDALVKLFKEQRGSYYFFGEIFAVDIQLIPNARRDYFIENNKLLDFELLIKKQFIKLHDLYHFSSKVRSNKKKIEKHKELVKNYKIKNTESGFTSNEEKEQKLEEIDKAKDEAKKAKKQLTNLSNKIEDKDKSAEKKVFEKIVGDKETNIESFDTSDEDKQTTKFITDELTRYTRKERKLISKIFLVVDLILTPDLAENLKQKIIEDLRG</sequence>
<dbReference type="EMBL" id="CP061799">
    <property type="protein sequence ID" value="QTA79431.1"/>
    <property type="molecule type" value="Genomic_DNA"/>
</dbReference>
<keyword evidence="1" id="KW-0175">Coiled coil</keyword>
<evidence type="ECO:0000313" key="3">
    <source>
        <dbReference type="Proteomes" id="UP000663720"/>
    </source>
</evidence>
<dbReference type="Pfam" id="PF13589">
    <property type="entry name" value="HATPase_c_3"/>
    <property type="match status" value="1"/>
</dbReference>
<proteinExistence type="predicted"/>
<keyword evidence="2" id="KW-0418">Kinase</keyword>
<gene>
    <name evidence="2" type="ORF">dnl_17010</name>
</gene>
<dbReference type="Gene3D" id="3.30.565.10">
    <property type="entry name" value="Histidine kinase-like ATPase, C-terminal domain"/>
    <property type="match status" value="1"/>
</dbReference>
<reference evidence="2" key="1">
    <citation type="journal article" date="2021" name="Microb. Physiol.">
        <title>Proteogenomic Insights into the Physiology of Marine, Sulfate-Reducing, Filamentous Desulfonema limicola and Desulfonema magnum.</title>
        <authorList>
            <person name="Schnaars V."/>
            <person name="Wohlbrand L."/>
            <person name="Scheve S."/>
            <person name="Hinrichs C."/>
            <person name="Reinhardt R."/>
            <person name="Rabus R."/>
        </authorList>
    </citation>
    <scope>NUCLEOTIDE SEQUENCE</scope>
    <source>
        <strain evidence="2">5ac10</strain>
    </source>
</reference>
<keyword evidence="3" id="KW-1185">Reference proteome</keyword>
<accession>A0A975B610</accession>
<evidence type="ECO:0000256" key="1">
    <source>
        <dbReference type="SAM" id="Coils"/>
    </source>
</evidence>
<organism evidence="2 3">
    <name type="scientific">Desulfonema limicola</name>
    <dbReference type="NCBI Taxonomy" id="45656"/>
    <lineage>
        <taxon>Bacteria</taxon>
        <taxon>Pseudomonadati</taxon>
        <taxon>Thermodesulfobacteriota</taxon>
        <taxon>Desulfobacteria</taxon>
        <taxon>Desulfobacterales</taxon>
        <taxon>Desulfococcaceae</taxon>
        <taxon>Desulfonema</taxon>
    </lineage>
</organism>
<dbReference type="SUPFAM" id="SSF55874">
    <property type="entry name" value="ATPase domain of HSP90 chaperone/DNA topoisomerase II/histidine kinase"/>
    <property type="match status" value="1"/>
</dbReference>
<dbReference type="AlphaFoldDB" id="A0A975B610"/>
<name>A0A975B610_9BACT</name>
<feature type="coiled-coil region" evidence="1">
    <location>
        <begin position="407"/>
        <end position="444"/>
    </location>
</feature>
<dbReference type="InterPro" id="IPR036890">
    <property type="entry name" value="HATPase_C_sf"/>
</dbReference>